<gene>
    <name evidence="1" type="ORF">ENS06_03890</name>
</gene>
<proteinExistence type="predicted"/>
<sequence length="108" mass="12477">MESPALSRVYVIFKRTRCCIRIYTDLDRHAFQAALKESLEKKKSLFLHVYQPNGNGYVRSHTTVTPYEILVDCVFHVQDVSNNGGDPCTDKGKEARFLERLFREHGLT</sequence>
<name>A0A831ZWU8_9BACT</name>
<accession>A0A831ZWU8</accession>
<organism evidence="1">
    <name type="scientific">Desulfacinum infernum</name>
    <dbReference type="NCBI Taxonomy" id="35837"/>
    <lineage>
        <taxon>Bacteria</taxon>
        <taxon>Pseudomonadati</taxon>
        <taxon>Thermodesulfobacteriota</taxon>
        <taxon>Syntrophobacteria</taxon>
        <taxon>Syntrophobacterales</taxon>
        <taxon>Syntrophobacteraceae</taxon>
        <taxon>Desulfacinum</taxon>
    </lineage>
</organism>
<dbReference type="AlphaFoldDB" id="A0A831ZWU8"/>
<dbReference type="EMBL" id="DSTK01000013">
    <property type="protein sequence ID" value="HFK96452.1"/>
    <property type="molecule type" value="Genomic_DNA"/>
</dbReference>
<evidence type="ECO:0000313" key="1">
    <source>
        <dbReference type="EMBL" id="HFK96452.1"/>
    </source>
</evidence>
<protein>
    <submittedName>
        <fullName evidence="1">Uncharacterized protein</fullName>
    </submittedName>
</protein>
<reference evidence="1" key="1">
    <citation type="journal article" date="2020" name="mSystems">
        <title>Genome- and Community-Level Interaction Insights into Carbon Utilization and Element Cycling Functions of Hydrothermarchaeota in Hydrothermal Sediment.</title>
        <authorList>
            <person name="Zhou Z."/>
            <person name="Liu Y."/>
            <person name="Xu W."/>
            <person name="Pan J."/>
            <person name="Luo Z.H."/>
            <person name="Li M."/>
        </authorList>
    </citation>
    <scope>NUCLEOTIDE SEQUENCE [LARGE SCALE GENOMIC DNA]</scope>
    <source>
        <strain evidence="1">SpSt-456</strain>
    </source>
</reference>
<comment type="caution">
    <text evidence="1">The sequence shown here is derived from an EMBL/GenBank/DDBJ whole genome shotgun (WGS) entry which is preliminary data.</text>
</comment>